<evidence type="ECO:0000313" key="14">
    <source>
        <dbReference type="Proteomes" id="UP000177870"/>
    </source>
</evidence>
<sequence length="349" mass="38812">MSVAYKAVLWNRQKFIYDAILLSLVALYIVLFINVTQWFDSNIDIRGVRIRAFGSAAFILLHVILSIGPLTRLSPKFYPLLYNRRHMGVTMFFLALQHTRLGLQWYHDFGNLEPLVSLFLSNTNYFTFIRFPFQVLGFVPLVILFLMAATSHDFWLANLTAPVWKGLHMSVYLAYGLLTGHVLLGALQTNKHPVLTLAVGVGLVWIVGVHLAAGIREFGQDNQDLVTGNEEFVDAGSIAEIPENRAKIVTLGGERVAIFKYDGKISAVSNVCQHQNGPLGEGKIVDGCITCPWHGYQYLPENGASPPPFTEKIPTFDIKLEGDRILVKTIPNLPGTSVSPAVIAMEEQT</sequence>
<keyword evidence="3" id="KW-0001">2Fe-2S</keyword>
<feature type="transmembrane region" description="Helical" evidence="11">
    <location>
        <begin position="194"/>
        <end position="213"/>
    </location>
</feature>
<evidence type="ECO:0000256" key="2">
    <source>
        <dbReference type="ARBA" id="ARBA00022692"/>
    </source>
</evidence>
<keyword evidence="6" id="KW-0408">Iron</keyword>
<dbReference type="GO" id="GO:0051537">
    <property type="term" value="F:2 iron, 2 sulfur cluster binding"/>
    <property type="evidence" value="ECO:0007669"/>
    <property type="project" value="UniProtKB-KW"/>
</dbReference>
<dbReference type="InterPro" id="IPR013130">
    <property type="entry name" value="Fe3_Rdtase_TM_dom"/>
</dbReference>
<dbReference type="OrthoDB" id="9795104at2"/>
<dbReference type="EMBL" id="CP017599">
    <property type="protein sequence ID" value="AOX02375.1"/>
    <property type="molecule type" value="Genomic_DNA"/>
</dbReference>
<evidence type="ECO:0000256" key="1">
    <source>
        <dbReference type="ARBA" id="ARBA00004141"/>
    </source>
</evidence>
<dbReference type="PROSITE" id="PS51296">
    <property type="entry name" value="RIESKE"/>
    <property type="match status" value="1"/>
</dbReference>
<feature type="transmembrane region" description="Helical" evidence="11">
    <location>
        <begin position="48"/>
        <end position="67"/>
    </location>
</feature>
<dbReference type="Proteomes" id="UP000177870">
    <property type="component" value="Chromosome"/>
</dbReference>
<dbReference type="KEGG" id="mpro:BJP34_25665"/>
<evidence type="ECO:0000256" key="9">
    <source>
        <dbReference type="ARBA" id="ARBA00034078"/>
    </source>
</evidence>
<organism evidence="13 14">
    <name type="scientific">Moorena producens PAL-8-15-08-1</name>
    <dbReference type="NCBI Taxonomy" id="1458985"/>
    <lineage>
        <taxon>Bacteria</taxon>
        <taxon>Bacillati</taxon>
        <taxon>Cyanobacteriota</taxon>
        <taxon>Cyanophyceae</taxon>
        <taxon>Coleofasciculales</taxon>
        <taxon>Coleofasciculaceae</taxon>
        <taxon>Moorena</taxon>
    </lineage>
</organism>
<evidence type="ECO:0000256" key="6">
    <source>
        <dbReference type="ARBA" id="ARBA00023004"/>
    </source>
</evidence>
<dbReference type="GO" id="GO:0016705">
    <property type="term" value="F:oxidoreductase activity, acting on paired donors, with incorporation or reduction of molecular oxygen"/>
    <property type="evidence" value="ECO:0007669"/>
    <property type="project" value="UniProtKB-ARBA"/>
</dbReference>
<comment type="subcellular location">
    <subcellularLocation>
        <location evidence="1">Membrane</location>
        <topology evidence="1">Multi-pass membrane protein</topology>
    </subcellularLocation>
</comment>
<dbReference type="Pfam" id="PF01794">
    <property type="entry name" value="Ferric_reduct"/>
    <property type="match status" value="1"/>
</dbReference>
<gene>
    <name evidence="13" type="ORF">BJP34_25665</name>
</gene>
<dbReference type="InterPro" id="IPR036922">
    <property type="entry name" value="Rieske_2Fe-2S_sf"/>
</dbReference>
<evidence type="ECO:0000259" key="12">
    <source>
        <dbReference type="PROSITE" id="PS51296"/>
    </source>
</evidence>
<dbReference type="Gene3D" id="2.102.10.10">
    <property type="entry name" value="Rieske [2Fe-2S] iron-sulphur domain"/>
    <property type="match status" value="1"/>
</dbReference>
<feature type="transmembrane region" description="Helical" evidence="11">
    <location>
        <begin position="127"/>
        <end position="149"/>
    </location>
</feature>
<dbReference type="AlphaFoldDB" id="A0A1D8TXT9"/>
<evidence type="ECO:0000256" key="7">
    <source>
        <dbReference type="ARBA" id="ARBA00023014"/>
    </source>
</evidence>
<dbReference type="InterPro" id="IPR017941">
    <property type="entry name" value="Rieske_2Fe-2S"/>
</dbReference>
<dbReference type="Pfam" id="PF00355">
    <property type="entry name" value="Rieske"/>
    <property type="match status" value="1"/>
</dbReference>
<evidence type="ECO:0000256" key="11">
    <source>
        <dbReference type="SAM" id="Phobius"/>
    </source>
</evidence>
<evidence type="ECO:0000256" key="8">
    <source>
        <dbReference type="ARBA" id="ARBA00023136"/>
    </source>
</evidence>
<dbReference type="GO" id="GO:0004497">
    <property type="term" value="F:monooxygenase activity"/>
    <property type="evidence" value="ECO:0007669"/>
    <property type="project" value="UniProtKB-ARBA"/>
</dbReference>
<dbReference type="GO" id="GO:0046872">
    <property type="term" value="F:metal ion binding"/>
    <property type="evidence" value="ECO:0007669"/>
    <property type="project" value="UniProtKB-KW"/>
</dbReference>
<dbReference type="RefSeq" id="WP_070394784.1">
    <property type="nucleotide sequence ID" value="NZ_CP017599.1"/>
</dbReference>
<comment type="cofactor">
    <cofactor evidence="9">
        <name>[2Fe-2S] cluster</name>
        <dbReference type="ChEBI" id="CHEBI:190135"/>
    </cofactor>
</comment>
<dbReference type="PANTHER" id="PTHR21496:SF0">
    <property type="entry name" value="RIESKE DOMAIN-CONTAINING PROTEIN"/>
    <property type="match status" value="1"/>
</dbReference>
<feature type="domain" description="Rieske" evidence="12">
    <location>
        <begin position="233"/>
        <end position="327"/>
    </location>
</feature>
<name>A0A1D8TXT9_9CYAN</name>
<keyword evidence="2 11" id="KW-0812">Transmembrane</keyword>
<keyword evidence="4" id="KW-0479">Metal-binding</keyword>
<evidence type="ECO:0000256" key="3">
    <source>
        <dbReference type="ARBA" id="ARBA00022714"/>
    </source>
</evidence>
<proteinExistence type="inferred from homology"/>
<comment type="similarity">
    <text evidence="10">Belongs to the bacterial ring-hydroxylating dioxygenase ferredoxin component family.</text>
</comment>
<protein>
    <submittedName>
        <fullName evidence="13">(2Fe-2S)-binding protein</fullName>
    </submittedName>
</protein>
<dbReference type="SUPFAM" id="SSF50022">
    <property type="entry name" value="ISP domain"/>
    <property type="match status" value="1"/>
</dbReference>
<feature type="transmembrane region" description="Helical" evidence="11">
    <location>
        <begin position="15"/>
        <end position="36"/>
    </location>
</feature>
<dbReference type="PANTHER" id="PTHR21496">
    <property type="entry name" value="FERREDOXIN-RELATED"/>
    <property type="match status" value="1"/>
</dbReference>
<dbReference type="STRING" id="1458985.BJP34_25665"/>
<keyword evidence="8 11" id="KW-0472">Membrane</keyword>
<evidence type="ECO:0000256" key="4">
    <source>
        <dbReference type="ARBA" id="ARBA00022723"/>
    </source>
</evidence>
<dbReference type="GO" id="GO:0016020">
    <property type="term" value="C:membrane"/>
    <property type="evidence" value="ECO:0007669"/>
    <property type="project" value="UniProtKB-SubCell"/>
</dbReference>
<evidence type="ECO:0000313" key="13">
    <source>
        <dbReference type="EMBL" id="AOX02375.1"/>
    </source>
</evidence>
<accession>A0A1D8TXT9</accession>
<reference evidence="14" key="1">
    <citation type="submission" date="2016-10" db="EMBL/GenBank/DDBJ databases">
        <title>Comparative genomics uncovers the prolific and rare metabolic potential of the cyanobacterial genus Moorea.</title>
        <authorList>
            <person name="Leao T."/>
            <person name="Castelao G."/>
            <person name="Korobeynikov A."/>
            <person name="Monroe E.A."/>
            <person name="Podell S."/>
            <person name="Glukhov E."/>
            <person name="Allen E."/>
            <person name="Gerwick W.H."/>
            <person name="Gerwick L."/>
        </authorList>
    </citation>
    <scope>NUCLEOTIDE SEQUENCE [LARGE SCALE GENOMIC DNA]</scope>
    <source>
        <strain evidence="14">PAL-8-15-08-1</strain>
    </source>
</reference>
<keyword evidence="7" id="KW-0411">Iron-sulfur</keyword>
<evidence type="ECO:0000256" key="10">
    <source>
        <dbReference type="ARBA" id="ARBA00038001"/>
    </source>
</evidence>
<evidence type="ECO:0000256" key="5">
    <source>
        <dbReference type="ARBA" id="ARBA00022989"/>
    </source>
</evidence>
<keyword evidence="5 11" id="KW-1133">Transmembrane helix</keyword>